<dbReference type="EMBL" id="FXXP01000002">
    <property type="protein sequence ID" value="SMX29474.1"/>
    <property type="molecule type" value="Genomic_DNA"/>
</dbReference>
<gene>
    <name evidence="1" type="ORF">TRP8649_03610</name>
</gene>
<evidence type="ECO:0000313" key="2">
    <source>
        <dbReference type="Proteomes" id="UP000225972"/>
    </source>
</evidence>
<name>A0A238JGY7_9RHOB</name>
<keyword evidence="2" id="KW-1185">Reference proteome</keyword>
<reference evidence="2" key="1">
    <citation type="submission" date="2017-05" db="EMBL/GenBank/DDBJ databases">
        <authorList>
            <person name="Rodrigo-Torres L."/>
            <person name="Arahal R. D."/>
            <person name="Lucena T."/>
        </authorList>
    </citation>
    <scope>NUCLEOTIDE SEQUENCE [LARGE SCALE GENOMIC DNA]</scope>
    <source>
        <strain evidence="2">CECT 8649</strain>
    </source>
</reference>
<dbReference type="AlphaFoldDB" id="A0A238JGY7"/>
<accession>A0A238JGY7</accession>
<protein>
    <submittedName>
        <fullName evidence="1">Uncharacterized protein</fullName>
    </submittedName>
</protein>
<evidence type="ECO:0000313" key="1">
    <source>
        <dbReference type="EMBL" id="SMX29474.1"/>
    </source>
</evidence>
<proteinExistence type="predicted"/>
<sequence length="156" mass="17885">MSRDRGSITVKLKGMTAYDISRLLLRNLLSNGWIHEDGDHQEQGVLLSFSDFNFRANNHTSEELDELFSQPPDAGQGISLFAPFPKDDLTFEFTVQDEHLLIVFPDGVDDVPGLQFVDLNKYLTEIQELIFLSFGSHTLEFNIYVDRNVKERHQPI</sequence>
<dbReference type="Proteomes" id="UP000225972">
    <property type="component" value="Unassembled WGS sequence"/>
</dbReference>
<organism evidence="1 2">
    <name type="scientific">Pelagimonas phthalicica</name>
    <dbReference type="NCBI Taxonomy" id="1037362"/>
    <lineage>
        <taxon>Bacteria</taxon>
        <taxon>Pseudomonadati</taxon>
        <taxon>Pseudomonadota</taxon>
        <taxon>Alphaproteobacteria</taxon>
        <taxon>Rhodobacterales</taxon>
        <taxon>Roseobacteraceae</taxon>
        <taxon>Pelagimonas</taxon>
    </lineage>
</organism>